<dbReference type="FunFam" id="3.30.160.60:FF:002355">
    <property type="entry name" value="Zinc finger protein 623"/>
    <property type="match status" value="1"/>
</dbReference>
<dbReference type="GO" id="GO:0000981">
    <property type="term" value="F:DNA-binding transcription factor activity, RNA polymerase II-specific"/>
    <property type="evidence" value="ECO:0007669"/>
    <property type="project" value="TreeGrafter"/>
</dbReference>
<dbReference type="EMBL" id="ATLV01024557">
    <property type="status" value="NOT_ANNOTATED_CDS"/>
    <property type="molecule type" value="Genomic_DNA"/>
</dbReference>
<feature type="domain" description="C2H2-type" evidence="14">
    <location>
        <begin position="894"/>
        <end position="921"/>
    </location>
</feature>
<feature type="domain" description="C2H2-type" evidence="14">
    <location>
        <begin position="781"/>
        <end position="808"/>
    </location>
</feature>
<dbReference type="InterPro" id="IPR013087">
    <property type="entry name" value="Znf_C2H2_type"/>
</dbReference>
<evidence type="ECO:0000256" key="7">
    <source>
        <dbReference type="ARBA" id="ARBA00022833"/>
    </source>
</evidence>
<dbReference type="FunFam" id="3.30.160.60:FF:000875">
    <property type="entry name" value="zinc finger protein 236 isoform X7"/>
    <property type="match status" value="1"/>
</dbReference>
<evidence type="ECO:0000256" key="13">
    <source>
        <dbReference type="SAM" id="MobiDB-lite"/>
    </source>
</evidence>
<feature type="region of interest" description="Disordered" evidence="13">
    <location>
        <begin position="343"/>
        <end position="382"/>
    </location>
</feature>
<feature type="domain" description="C2H2-type" evidence="14">
    <location>
        <begin position="117"/>
        <end position="144"/>
    </location>
</feature>
<feature type="domain" description="C2H2-type" evidence="14">
    <location>
        <begin position="220"/>
        <end position="247"/>
    </location>
</feature>
<feature type="domain" description="C2H2-type" evidence="14">
    <location>
        <begin position="316"/>
        <end position="343"/>
    </location>
</feature>
<accession>A0A084WN30</accession>
<keyword evidence="7" id="KW-0862">Zinc</keyword>
<feature type="domain" description="C2H2-type" evidence="14">
    <location>
        <begin position="729"/>
        <end position="756"/>
    </location>
</feature>
<keyword evidence="11" id="KW-0539">Nucleus</keyword>
<evidence type="ECO:0000256" key="8">
    <source>
        <dbReference type="ARBA" id="ARBA00023015"/>
    </source>
</evidence>
<sequence length="984" mass="107704">MLGKYADASSSSMINLENGLRNRVLYHQNMMGMNLMAEFYHNPLMNSSGSNGAGGSDAVGAGSMLSPSQKMLNILSVSAGSNLQPHHTGNSSVVSTLPVGSSSTASSGSSQQSLVQFQCQLCQKYFISGAALAQHIKTHEHDYLAREESGPVSGGYSQQQSITSAPSLVTTVASSSKTSSPLLAQQSIKSEYIVRSTSSASVPLPGGNQFPPAYGITKQFDCHICHKSFMTIMNLNLHMKIHEELKPAVVSSLANPSGGSSGTVTSQAQKTLNIMSHHASAGSTPQLQHPGNGSAVTTIALGTVSTTSSGTSQQPLQCQICQKYFISGTALAHHIKTHDNDYLAREESGPGGSYSQQQTVTTAPSVATAVASSSKTSPPLLPQQSIKSEYIVRSTSSSSVPLPGGNQFPPAYGITKQFDCHICHKSFMTMMNLNLHMKIHEELKQTAATHVYPHATAHGATSAGTSSNDYHHHHQQHQNNYHNNPQQHISMMAATSTIGTDGACQICHKTFSTVEQFTAHMKIHENEFRNRALYHSGSSNTISAGVEGSVVVQNPPTAADSFYPSTQSQPILAQQQQQQTAGPQFDAMKGYRCPICHKMSSNIIEHIKQHEGQLMLGEGAASSGSGTTPPTPDVTSPTPEALTYHPMNEDTQSSLEGDDSEGQTGEGADVRKHECLLCHKKFSSSGNLAIHIRVHSGEKPFKCSVCGKGFIQSNNLGTHMKTHTGEKPYACTICGKNFSQSNNLKTHIRTHTGEKPYACTICGKRFNQKNNLTTHMRTHQLVCMVCGVQFMHPSDLANHMKFHNDEKPYICSVCNKVYLNLDELTEHMKKTHNQVKPYRCHICDKTFTQSNNLKTHIKTHIFQDPFKCQMCSRSFQKEDDYSQHMLVHTADKPYECTYCGKRFIQSNNLKTHVRTHTGEKPYRCTICAKHFNQKNNLNTHMRIHTGEKPFECTICDKRFNQSNNLNKHIKTHGQEKDTQQQHTS</sequence>
<dbReference type="GO" id="GO:0005634">
    <property type="term" value="C:nucleus"/>
    <property type="evidence" value="ECO:0007669"/>
    <property type="project" value="UniProtKB-SubCell"/>
</dbReference>
<dbReference type="SUPFAM" id="SSF57667">
    <property type="entry name" value="beta-beta-alpha zinc fingers"/>
    <property type="match status" value="10"/>
</dbReference>
<feature type="compositionally biased region" description="Low complexity" evidence="13">
    <location>
        <begin position="355"/>
        <end position="378"/>
    </location>
</feature>
<dbReference type="Proteomes" id="UP000030765">
    <property type="component" value="Unassembled WGS sequence"/>
</dbReference>
<feature type="compositionally biased region" description="Low complexity" evidence="13">
    <location>
        <begin position="622"/>
        <end position="639"/>
    </location>
</feature>
<dbReference type="PROSITE" id="PS50157">
    <property type="entry name" value="ZINC_FINGER_C2H2_2"/>
    <property type="match status" value="16"/>
</dbReference>
<dbReference type="FunFam" id="3.30.160.60:FF:000774">
    <property type="entry name" value="Zinc finger protein"/>
    <property type="match status" value="1"/>
</dbReference>
<dbReference type="VEuPathDB" id="VectorBase:ASIC019699"/>
<dbReference type="InterPro" id="IPR003604">
    <property type="entry name" value="Matrin/U1-like-C_Znf_C2H2"/>
</dbReference>
<feature type="domain" description="C2H2-type" evidence="14">
    <location>
        <begin position="922"/>
        <end position="949"/>
    </location>
</feature>
<dbReference type="EMBL" id="KE525352">
    <property type="protein sequence ID" value="KFB51624.1"/>
    <property type="molecule type" value="Genomic_DNA"/>
</dbReference>
<feature type="domain" description="C2H2-type" evidence="14">
    <location>
        <begin position="701"/>
        <end position="728"/>
    </location>
</feature>
<dbReference type="Pfam" id="PF13465">
    <property type="entry name" value="zf-H2C2_2"/>
    <property type="match status" value="1"/>
</dbReference>
<evidence type="ECO:0000313" key="15">
    <source>
        <dbReference type="EMBL" id="KFB51624.1"/>
    </source>
</evidence>
<feature type="domain" description="C2H2-type" evidence="14">
    <location>
        <begin position="950"/>
        <end position="977"/>
    </location>
</feature>
<dbReference type="PANTHER" id="PTHR24394:SF29">
    <property type="entry name" value="MYONEURIN"/>
    <property type="match status" value="1"/>
</dbReference>
<dbReference type="PANTHER" id="PTHR24394">
    <property type="entry name" value="ZINC FINGER PROTEIN"/>
    <property type="match status" value="1"/>
</dbReference>
<feature type="compositionally biased region" description="Polar residues" evidence="13">
    <location>
        <begin position="83"/>
        <end position="94"/>
    </location>
</feature>
<evidence type="ECO:0000256" key="12">
    <source>
        <dbReference type="PROSITE-ProRule" id="PRU00042"/>
    </source>
</evidence>
<dbReference type="Pfam" id="PF00096">
    <property type="entry name" value="zf-C2H2"/>
    <property type="match status" value="8"/>
</dbReference>
<reference evidence="15 17" key="1">
    <citation type="journal article" date="2014" name="BMC Genomics">
        <title>Genome sequence of Anopheles sinensis provides insight into genetics basis of mosquito competence for malaria parasites.</title>
        <authorList>
            <person name="Zhou D."/>
            <person name="Zhang D."/>
            <person name="Ding G."/>
            <person name="Shi L."/>
            <person name="Hou Q."/>
            <person name="Ye Y."/>
            <person name="Xu Y."/>
            <person name="Zhou H."/>
            <person name="Xiong C."/>
            <person name="Li S."/>
            <person name="Yu J."/>
            <person name="Hong S."/>
            <person name="Yu X."/>
            <person name="Zou P."/>
            <person name="Chen C."/>
            <person name="Chang X."/>
            <person name="Wang W."/>
            <person name="Lv Y."/>
            <person name="Sun Y."/>
            <person name="Ma L."/>
            <person name="Shen B."/>
            <person name="Zhu C."/>
        </authorList>
    </citation>
    <scope>NUCLEOTIDE SEQUENCE [LARGE SCALE GENOMIC DNA]</scope>
</reference>
<feature type="region of interest" description="Disordered" evidence="13">
    <location>
        <begin position="618"/>
        <end position="666"/>
    </location>
</feature>
<feature type="region of interest" description="Disordered" evidence="13">
    <location>
        <begin position="459"/>
        <end position="481"/>
    </location>
</feature>
<keyword evidence="5" id="KW-0677">Repeat</keyword>
<dbReference type="Pfam" id="PF12171">
    <property type="entry name" value="zf-C2H2_jaz"/>
    <property type="match status" value="1"/>
</dbReference>
<evidence type="ECO:0000256" key="3">
    <source>
        <dbReference type="ARBA" id="ARBA00006991"/>
    </source>
</evidence>
<evidence type="ECO:0000259" key="14">
    <source>
        <dbReference type="PROSITE" id="PS50157"/>
    </source>
</evidence>
<comment type="similarity">
    <text evidence="3">Belongs to the krueppel C2H2-type zinc-finger protein family.</text>
</comment>
<keyword evidence="4" id="KW-0479">Metal-binding</keyword>
<name>A0A084WN30_ANOSI</name>
<evidence type="ECO:0000256" key="11">
    <source>
        <dbReference type="ARBA" id="ARBA00023242"/>
    </source>
</evidence>
<feature type="domain" description="C2H2-type" evidence="14">
    <location>
        <begin position="673"/>
        <end position="700"/>
    </location>
</feature>
<keyword evidence="8" id="KW-0805">Transcription regulation</keyword>
<evidence type="ECO:0000256" key="5">
    <source>
        <dbReference type="ARBA" id="ARBA00022737"/>
    </source>
</evidence>
<dbReference type="InterPro" id="IPR036236">
    <property type="entry name" value="Znf_C2H2_sf"/>
</dbReference>
<gene>
    <name evidence="15" type="ORF">ZHAS_00019699</name>
</gene>
<dbReference type="SMART" id="SM00355">
    <property type="entry name" value="ZnF_C2H2"/>
    <property type="match status" value="17"/>
</dbReference>
<dbReference type="Gene3D" id="3.30.160.60">
    <property type="entry name" value="Classic Zinc Finger"/>
    <property type="match status" value="15"/>
</dbReference>
<dbReference type="Pfam" id="PF13912">
    <property type="entry name" value="zf-C2H2_6"/>
    <property type="match status" value="2"/>
</dbReference>
<dbReference type="FunFam" id="3.30.160.60:FF:000097">
    <property type="entry name" value="Zinc finger protein"/>
    <property type="match status" value="1"/>
</dbReference>
<feature type="domain" description="C2H2-type" evidence="14">
    <location>
        <begin position="838"/>
        <end position="865"/>
    </location>
</feature>
<comment type="subcellular location">
    <subcellularLocation>
        <location evidence="2">Nucleus</location>
    </subcellularLocation>
</comment>
<dbReference type="FunFam" id="3.30.160.60:FF:001498">
    <property type="entry name" value="Zinc finger protein 404"/>
    <property type="match status" value="1"/>
</dbReference>
<dbReference type="GO" id="GO:0008270">
    <property type="term" value="F:zinc ion binding"/>
    <property type="evidence" value="ECO:0007669"/>
    <property type="project" value="UniProtKB-KW"/>
</dbReference>
<dbReference type="SMART" id="SM00451">
    <property type="entry name" value="ZnF_U1"/>
    <property type="match status" value="4"/>
</dbReference>
<feature type="domain" description="C2H2-type" evidence="14">
    <location>
        <begin position="809"/>
        <end position="837"/>
    </location>
</feature>
<reference evidence="16" key="2">
    <citation type="submission" date="2020-05" db="UniProtKB">
        <authorList>
            <consortium name="EnsemblMetazoa"/>
        </authorList>
    </citation>
    <scope>IDENTIFICATION</scope>
</reference>
<feature type="domain" description="C2H2-type" evidence="14">
    <location>
        <begin position="418"/>
        <end position="445"/>
    </location>
</feature>
<dbReference type="OMA" id="FDCHICH"/>
<protein>
    <submittedName>
        <fullName evidence="15">AGAP007389-PA-like protein</fullName>
    </submittedName>
</protein>
<evidence type="ECO:0000256" key="1">
    <source>
        <dbReference type="ARBA" id="ARBA00003767"/>
    </source>
</evidence>
<dbReference type="AlphaFoldDB" id="A0A084WN30"/>
<evidence type="ECO:0000256" key="4">
    <source>
        <dbReference type="ARBA" id="ARBA00022723"/>
    </source>
</evidence>
<keyword evidence="10" id="KW-0804">Transcription</keyword>
<evidence type="ECO:0000313" key="16">
    <source>
        <dbReference type="EnsemblMetazoa" id="ASIC019699-PA"/>
    </source>
</evidence>
<feature type="compositionally biased region" description="Low complexity" evidence="13">
    <location>
        <begin position="459"/>
        <end position="468"/>
    </location>
</feature>
<dbReference type="GO" id="GO:0003677">
    <property type="term" value="F:DNA binding"/>
    <property type="evidence" value="ECO:0007669"/>
    <property type="project" value="UniProtKB-KW"/>
</dbReference>
<comment type="function">
    <text evidence="1">May be involved in transcriptional regulation.</text>
</comment>
<dbReference type="FunFam" id="3.30.160.60:FF:000912">
    <property type="entry name" value="Zinc finger protein 660"/>
    <property type="match status" value="1"/>
</dbReference>
<feature type="domain" description="C2H2-type" evidence="14">
    <location>
        <begin position="757"/>
        <end position="779"/>
    </location>
</feature>
<dbReference type="InterPro" id="IPR022755">
    <property type="entry name" value="Znf_C2H2_jaz"/>
</dbReference>
<keyword evidence="17" id="KW-1185">Reference proteome</keyword>
<dbReference type="GO" id="GO:0045596">
    <property type="term" value="P:negative regulation of cell differentiation"/>
    <property type="evidence" value="ECO:0007669"/>
    <property type="project" value="UniProtKB-ARBA"/>
</dbReference>
<proteinExistence type="inferred from homology"/>
<feature type="region of interest" description="Disordered" evidence="13">
    <location>
        <begin position="83"/>
        <end position="102"/>
    </location>
</feature>
<dbReference type="PROSITE" id="PS00028">
    <property type="entry name" value="ZINC_FINGER_C2H2_1"/>
    <property type="match status" value="16"/>
</dbReference>
<evidence type="ECO:0000313" key="17">
    <source>
        <dbReference type="Proteomes" id="UP000030765"/>
    </source>
</evidence>
<evidence type="ECO:0000256" key="6">
    <source>
        <dbReference type="ARBA" id="ARBA00022771"/>
    </source>
</evidence>
<dbReference type="FunFam" id="3.30.160.60:FF:002343">
    <property type="entry name" value="Zinc finger protein 33A"/>
    <property type="match status" value="1"/>
</dbReference>
<dbReference type="STRING" id="74873.A0A084WN30"/>
<organism evidence="15">
    <name type="scientific">Anopheles sinensis</name>
    <name type="common">Mosquito</name>
    <dbReference type="NCBI Taxonomy" id="74873"/>
    <lineage>
        <taxon>Eukaryota</taxon>
        <taxon>Metazoa</taxon>
        <taxon>Ecdysozoa</taxon>
        <taxon>Arthropoda</taxon>
        <taxon>Hexapoda</taxon>
        <taxon>Insecta</taxon>
        <taxon>Pterygota</taxon>
        <taxon>Neoptera</taxon>
        <taxon>Endopterygota</taxon>
        <taxon>Diptera</taxon>
        <taxon>Nematocera</taxon>
        <taxon>Culicoidea</taxon>
        <taxon>Culicidae</taxon>
        <taxon>Anophelinae</taxon>
        <taxon>Anopheles</taxon>
    </lineage>
</organism>
<evidence type="ECO:0000256" key="2">
    <source>
        <dbReference type="ARBA" id="ARBA00004123"/>
    </source>
</evidence>
<evidence type="ECO:0000256" key="9">
    <source>
        <dbReference type="ARBA" id="ARBA00023125"/>
    </source>
</evidence>
<dbReference type="VEuPathDB" id="VectorBase:ASIS007098"/>
<keyword evidence="6 12" id="KW-0863">Zinc-finger</keyword>
<feature type="domain" description="C2H2-type" evidence="14">
    <location>
        <begin position="866"/>
        <end position="893"/>
    </location>
</feature>
<dbReference type="EnsemblMetazoa" id="ASIC019699-RA">
    <property type="protein sequence ID" value="ASIC019699-PA"/>
    <property type="gene ID" value="ASIC019699"/>
</dbReference>
<evidence type="ECO:0000256" key="10">
    <source>
        <dbReference type="ARBA" id="ARBA00023163"/>
    </source>
</evidence>
<dbReference type="OrthoDB" id="1095242at2759"/>
<keyword evidence="9" id="KW-0238">DNA-binding</keyword>
<feature type="domain" description="C2H2-type" evidence="14">
    <location>
        <begin position="502"/>
        <end position="529"/>
    </location>
</feature>